<evidence type="ECO:0000256" key="3">
    <source>
        <dbReference type="ARBA" id="ARBA00022840"/>
    </source>
</evidence>
<dbReference type="GO" id="GO:0031593">
    <property type="term" value="F:polyubiquitin modification-dependent protein binding"/>
    <property type="evidence" value="ECO:0007669"/>
    <property type="project" value="TreeGrafter"/>
</dbReference>
<dbReference type="SUPFAM" id="SSF52540">
    <property type="entry name" value="P-loop containing nucleoside triphosphate hydrolases"/>
    <property type="match status" value="2"/>
</dbReference>
<dbReference type="InterPro" id="IPR003959">
    <property type="entry name" value="ATPase_AAA_core"/>
</dbReference>
<reference evidence="7" key="1">
    <citation type="journal article" date="2023" name="Mol. Biol. Evol.">
        <title>Third-Generation Sequencing Reveals the Adaptive Role of the Epigenome in Three Deep-Sea Polychaetes.</title>
        <authorList>
            <person name="Perez M."/>
            <person name="Aroh O."/>
            <person name="Sun Y."/>
            <person name="Lan Y."/>
            <person name="Juniper S.K."/>
            <person name="Young C.R."/>
            <person name="Angers B."/>
            <person name="Qian P.Y."/>
        </authorList>
    </citation>
    <scope>NUCLEOTIDE SEQUENCE</scope>
    <source>
        <strain evidence="7">P08H-3</strain>
    </source>
</reference>
<dbReference type="InterPro" id="IPR003960">
    <property type="entry name" value="ATPase_AAA_CS"/>
</dbReference>
<dbReference type="GO" id="GO:0097352">
    <property type="term" value="P:autophagosome maturation"/>
    <property type="evidence" value="ECO:0007669"/>
    <property type="project" value="TreeGrafter"/>
</dbReference>
<keyword evidence="2" id="KW-0547">Nucleotide-binding</keyword>
<dbReference type="GO" id="GO:0016887">
    <property type="term" value="F:ATP hydrolysis activity"/>
    <property type="evidence" value="ECO:0007669"/>
    <property type="project" value="InterPro"/>
</dbReference>
<dbReference type="GO" id="GO:0034098">
    <property type="term" value="C:VCP-NPL4-UFD1 AAA ATPase complex"/>
    <property type="evidence" value="ECO:0007669"/>
    <property type="project" value="TreeGrafter"/>
</dbReference>
<name>A0AAD9N3V8_9ANNE</name>
<comment type="caution">
    <text evidence="7">The sequence shown here is derived from an EMBL/GenBank/DDBJ whole genome shotgun (WGS) entry which is preliminary data.</text>
</comment>
<evidence type="ECO:0000256" key="2">
    <source>
        <dbReference type="ARBA" id="ARBA00022741"/>
    </source>
</evidence>
<keyword evidence="8" id="KW-1185">Reference proteome</keyword>
<dbReference type="InterPro" id="IPR027417">
    <property type="entry name" value="P-loop_NTPase"/>
</dbReference>
<dbReference type="GO" id="GO:0005829">
    <property type="term" value="C:cytosol"/>
    <property type="evidence" value="ECO:0007669"/>
    <property type="project" value="TreeGrafter"/>
</dbReference>
<dbReference type="InterPro" id="IPR041569">
    <property type="entry name" value="AAA_lid_3"/>
</dbReference>
<dbReference type="PANTHER" id="PTHR23077">
    <property type="entry name" value="AAA-FAMILY ATPASE"/>
    <property type="match status" value="1"/>
</dbReference>
<dbReference type="Proteomes" id="UP001208570">
    <property type="component" value="Unassembled WGS sequence"/>
</dbReference>
<protein>
    <recommendedName>
        <fullName evidence="5">Peroxisomal ATPase PEX1</fullName>
    </recommendedName>
    <alternativeName>
        <fullName evidence="4">Peroxin-1</fullName>
    </alternativeName>
</protein>
<accession>A0AAD9N3V8</accession>
<dbReference type="FunFam" id="1.10.8.60:FF:000105">
    <property type="entry name" value="PeRoXisome assembly factor"/>
    <property type="match status" value="1"/>
</dbReference>
<dbReference type="GO" id="GO:0051228">
    <property type="term" value="P:mitotic spindle disassembly"/>
    <property type="evidence" value="ECO:0007669"/>
    <property type="project" value="TreeGrafter"/>
</dbReference>
<dbReference type="FunFam" id="3.40.50.300:FF:001921">
    <property type="entry name" value="AAA ATPase domain-containing protein"/>
    <property type="match status" value="1"/>
</dbReference>
<evidence type="ECO:0000256" key="4">
    <source>
        <dbReference type="ARBA" id="ARBA00032509"/>
    </source>
</evidence>
<keyword evidence="3" id="KW-0067">ATP-binding</keyword>
<dbReference type="Gene3D" id="3.40.50.300">
    <property type="entry name" value="P-loop containing nucleotide triphosphate hydrolases"/>
    <property type="match status" value="2"/>
</dbReference>
<dbReference type="EMBL" id="JAODUP010000300">
    <property type="protein sequence ID" value="KAK2153324.1"/>
    <property type="molecule type" value="Genomic_DNA"/>
</dbReference>
<dbReference type="GO" id="GO:0005634">
    <property type="term" value="C:nucleus"/>
    <property type="evidence" value="ECO:0007669"/>
    <property type="project" value="TreeGrafter"/>
</dbReference>
<evidence type="ECO:0000259" key="6">
    <source>
        <dbReference type="SMART" id="SM00382"/>
    </source>
</evidence>
<gene>
    <name evidence="7" type="ORF">LSH36_300g00021</name>
</gene>
<feature type="domain" description="AAA+ ATPase" evidence="6">
    <location>
        <begin position="239"/>
        <end position="376"/>
    </location>
</feature>
<dbReference type="InterPro" id="IPR050168">
    <property type="entry name" value="AAA_ATPase_domain"/>
</dbReference>
<proteinExistence type="predicted"/>
<dbReference type="AlphaFoldDB" id="A0AAD9N3V8"/>
<evidence type="ECO:0000313" key="7">
    <source>
        <dbReference type="EMBL" id="KAK2153324.1"/>
    </source>
</evidence>
<feature type="domain" description="AAA+ ATPase" evidence="6">
    <location>
        <begin position="510"/>
        <end position="678"/>
    </location>
</feature>
<dbReference type="PROSITE" id="PS00674">
    <property type="entry name" value="AAA"/>
    <property type="match status" value="2"/>
</dbReference>
<dbReference type="Gene3D" id="1.10.8.60">
    <property type="match status" value="2"/>
</dbReference>
<evidence type="ECO:0000256" key="1">
    <source>
        <dbReference type="ARBA" id="ARBA00022737"/>
    </source>
</evidence>
<dbReference type="InterPro" id="IPR003593">
    <property type="entry name" value="AAA+_ATPase"/>
</dbReference>
<dbReference type="Pfam" id="PF00004">
    <property type="entry name" value="AAA"/>
    <property type="match status" value="2"/>
</dbReference>
<keyword evidence="1" id="KW-0677">Repeat</keyword>
<dbReference type="GO" id="GO:0030970">
    <property type="term" value="P:retrograde protein transport, ER to cytosol"/>
    <property type="evidence" value="ECO:0007669"/>
    <property type="project" value="TreeGrafter"/>
</dbReference>
<evidence type="ECO:0000256" key="5">
    <source>
        <dbReference type="ARBA" id="ARBA00034532"/>
    </source>
</evidence>
<dbReference type="Pfam" id="PF17862">
    <property type="entry name" value="AAA_lid_3"/>
    <property type="match status" value="2"/>
</dbReference>
<dbReference type="GO" id="GO:0005524">
    <property type="term" value="F:ATP binding"/>
    <property type="evidence" value="ECO:0007669"/>
    <property type="project" value="UniProtKB-KW"/>
</dbReference>
<sequence>MKPNHQLRILWGSEVDTGTQRCRLSTELIQDLGGRLASPACISISENHMIFCTLWPRQDNYNCYIDLSDLVSIQSNDHNDIKRGKKCITLTDIDIINNVGAIKIVHVDVIVKDYRKVKKWKRSNSESKFKAVHALRKLILCPGCQVNIKQTAMERLFGLSWIKVNSIECFGTGHLKYGRCVSDTCLIIDRVLSTERFEQKLGNISFTKCLGGLSREFELLREMVELSRLYIKGYAGFRLMSGALLQGPSGCGKTSLVYCVARETNSFLQVVNGVEVFGSRLGETEENLKTAFEKAEVISEEGPCILFLDELDTLCPAKGHGTVEQRTASLLVNLVDKIITSSHVTVIGATNQSGVLDAAIRRPQRLEKEILIGVPNLQQRKDILRVLTTDTSLDKDVDLLFLAESTPGYVGADLESLVQQAHYMAVTEWLNQSSNTVENEAVVQVTVKHFKTALHNIIPSTQRSSDMLVDYKPIKWQEIGGLEEVKIRLKQTVEWPLKHQEAFSRLGLPHPRGILLYGPPGCGKTTLVRAIATSCHVTFLAINGGQLYSPYVGDSERMLMQAFQQARAGAPSVLFIDEIDSVIGSRSHDGSRKSVQERVLSTLLNEMDGIGIKTDDIVRSGDKVHEGQQHTELQQALASTVDNSSVLVVAATNRSDMLDDAILRPGRIDHIIYVPPPDKEARASILRVHTSKIHLDDATLDQLAERTHGCTGADLENLCREAALYALSEDGIGTNRVTCHHFCHILETFKRSLSDDQIAQYSLMRSNLQLKSS</sequence>
<dbReference type="PANTHER" id="PTHR23077:SF194">
    <property type="entry name" value="ATPASE FAMILY GENE 2 PROTEIN HOMOLOG B"/>
    <property type="match status" value="1"/>
</dbReference>
<organism evidence="7 8">
    <name type="scientific">Paralvinella palmiformis</name>
    <dbReference type="NCBI Taxonomy" id="53620"/>
    <lineage>
        <taxon>Eukaryota</taxon>
        <taxon>Metazoa</taxon>
        <taxon>Spiralia</taxon>
        <taxon>Lophotrochozoa</taxon>
        <taxon>Annelida</taxon>
        <taxon>Polychaeta</taxon>
        <taxon>Sedentaria</taxon>
        <taxon>Canalipalpata</taxon>
        <taxon>Terebellida</taxon>
        <taxon>Terebelliformia</taxon>
        <taxon>Alvinellidae</taxon>
        <taxon>Paralvinella</taxon>
    </lineage>
</organism>
<dbReference type="SMART" id="SM00382">
    <property type="entry name" value="AAA"/>
    <property type="match status" value="2"/>
</dbReference>
<evidence type="ECO:0000313" key="8">
    <source>
        <dbReference type="Proteomes" id="UP001208570"/>
    </source>
</evidence>